<proteinExistence type="predicted"/>
<accession>A0A4S8KGU7</accession>
<name>A0A4S8KGU7_MUSBA</name>
<feature type="compositionally biased region" description="Gly residues" evidence="1">
    <location>
        <begin position="46"/>
        <end position="57"/>
    </location>
</feature>
<dbReference type="Proteomes" id="UP000317650">
    <property type="component" value="Chromosome 4"/>
</dbReference>
<dbReference type="EMBL" id="PYDT01000001">
    <property type="protein sequence ID" value="THU74584.1"/>
    <property type="molecule type" value="Genomic_DNA"/>
</dbReference>
<sequence length="112" mass="11744">MVWWSWAPHQVRDALRVELSAGELVVRRAFALMATVRGAAPECVGDGEGAGGGGGDQGGEEARGPAEGVEIGVRRLMEEGEGGKMVRAKAAEGLKNSISPLNKLTNARPHQI</sequence>
<evidence type="ECO:0000313" key="3">
    <source>
        <dbReference type="Proteomes" id="UP000317650"/>
    </source>
</evidence>
<gene>
    <name evidence="2" type="ORF">C4D60_Mb04t34930</name>
</gene>
<comment type="caution">
    <text evidence="2">The sequence shown here is derived from an EMBL/GenBank/DDBJ whole genome shotgun (WGS) entry which is preliminary data.</text>
</comment>
<evidence type="ECO:0000313" key="2">
    <source>
        <dbReference type="EMBL" id="THU74584.1"/>
    </source>
</evidence>
<dbReference type="AlphaFoldDB" id="A0A4S8KGU7"/>
<reference evidence="2 3" key="1">
    <citation type="journal article" date="2019" name="Nat. Plants">
        <title>Genome sequencing of Musa balbisiana reveals subgenome evolution and function divergence in polyploid bananas.</title>
        <authorList>
            <person name="Yao X."/>
        </authorList>
    </citation>
    <scope>NUCLEOTIDE SEQUENCE [LARGE SCALE GENOMIC DNA]</scope>
    <source>
        <strain evidence="3">cv. DH-PKW</strain>
        <tissue evidence="2">Leaves</tissue>
    </source>
</reference>
<organism evidence="2 3">
    <name type="scientific">Musa balbisiana</name>
    <name type="common">Banana</name>
    <dbReference type="NCBI Taxonomy" id="52838"/>
    <lineage>
        <taxon>Eukaryota</taxon>
        <taxon>Viridiplantae</taxon>
        <taxon>Streptophyta</taxon>
        <taxon>Embryophyta</taxon>
        <taxon>Tracheophyta</taxon>
        <taxon>Spermatophyta</taxon>
        <taxon>Magnoliopsida</taxon>
        <taxon>Liliopsida</taxon>
        <taxon>Zingiberales</taxon>
        <taxon>Musaceae</taxon>
        <taxon>Musa</taxon>
    </lineage>
</organism>
<protein>
    <submittedName>
        <fullName evidence="2">Uncharacterized protein</fullName>
    </submittedName>
</protein>
<keyword evidence="3" id="KW-1185">Reference proteome</keyword>
<feature type="region of interest" description="Disordered" evidence="1">
    <location>
        <begin position="41"/>
        <end position="69"/>
    </location>
</feature>
<evidence type="ECO:0000256" key="1">
    <source>
        <dbReference type="SAM" id="MobiDB-lite"/>
    </source>
</evidence>